<feature type="domain" description="Tyr recombinase" evidence="2">
    <location>
        <begin position="2"/>
        <end position="182"/>
    </location>
</feature>
<dbReference type="RefSeq" id="WP_419152738.1">
    <property type="nucleotide sequence ID" value="NZ_JAUSTR010000024.1"/>
</dbReference>
<dbReference type="InterPro" id="IPR050090">
    <property type="entry name" value="Tyrosine_recombinase_XerCD"/>
</dbReference>
<dbReference type="PANTHER" id="PTHR30349">
    <property type="entry name" value="PHAGE INTEGRASE-RELATED"/>
    <property type="match status" value="1"/>
</dbReference>
<protein>
    <submittedName>
        <fullName evidence="3">Integrase</fullName>
    </submittedName>
</protein>
<dbReference type="Pfam" id="PF00589">
    <property type="entry name" value="Phage_integrase"/>
    <property type="match status" value="1"/>
</dbReference>
<dbReference type="PANTHER" id="PTHR30349:SF82">
    <property type="entry name" value="INTEGRASE_RECOMBINASE YOEC-RELATED"/>
    <property type="match status" value="1"/>
</dbReference>
<evidence type="ECO:0000256" key="1">
    <source>
        <dbReference type="ARBA" id="ARBA00023172"/>
    </source>
</evidence>
<accession>A0ABT9VSD5</accession>
<dbReference type="SUPFAM" id="SSF56349">
    <property type="entry name" value="DNA breaking-rejoining enzymes"/>
    <property type="match status" value="1"/>
</dbReference>
<dbReference type="InterPro" id="IPR013762">
    <property type="entry name" value="Integrase-like_cat_sf"/>
</dbReference>
<proteinExistence type="predicted"/>
<dbReference type="InterPro" id="IPR011010">
    <property type="entry name" value="DNA_brk_join_enz"/>
</dbReference>
<sequence>MKTVEAIKDERQLALMKRYLRSRSARDYCLFLLGINTGIRIHDLLHLQVKDVMTESGEILHYLQSSDYTDPPVYFNDHVRDSLRSCIQESLLCFNDFLFKSKKTNEPITRQQAYRIVNEAARQAGINGSIGTHTLRKTFGYHAYLKGVAISLIQKRLQHSTSTETRQYIGVIDQKSVPIKLDVNL</sequence>
<evidence type="ECO:0000259" key="2">
    <source>
        <dbReference type="PROSITE" id="PS51898"/>
    </source>
</evidence>
<keyword evidence="4" id="KW-1185">Reference proteome</keyword>
<keyword evidence="1" id="KW-0233">DNA recombination</keyword>
<comment type="caution">
    <text evidence="3">The sequence shown here is derived from an EMBL/GenBank/DDBJ whole genome shotgun (WGS) entry which is preliminary data.</text>
</comment>
<dbReference type="InterPro" id="IPR002104">
    <property type="entry name" value="Integrase_catalytic"/>
</dbReference>
<name>A0ABT9VSD5_9BACI</name>
<reference evidence="3 4" key="1">
    <citation type="submission" date="2023-07" db="EMBL/GenBank/DDBJ databases">
        <title>Genomic Encyclopedia of Type Strains, Phase IV (KMG-IV): sequencing the most valuable type-strain genomes for metagenomic binning, comparative biology and taxonomic classification.</title>
        <authorList>
            <person name="Goeker M."/>
        </authorList>
    </citation>
    <scope>NUCLEOTIDE SEQUENCE [LARGE SCALE GENOMIC DNA]</scope>
    <source>
        <strain evidence="3 4">DSM 19092</strain>
    </source>
</reference>
<evidence type="ECO:0000313" key="4">
    <source>
        <dbReference type="Proteomes" id="UP001225646"/>
    </source>
</evidence>
<evidence type="ECO:0000313" key="3">
    <source>
        <dbReference type="EMBL" id="MDQ0163774.1"/>
    </source>
</evidence>
<dbReference type="Gene3D" id="1.10.443.10">
    <property type="entry name" value="Intergrase catalytic core"/>
    <property type="match status" value="1"/>
</dbReference>
<organism evidence="3 4">
    <name type="scientific">Aeribacillus alveayuensis</name>
    <dbReference type="NCBI Taxonomy" id="279215"/>
    <lineage>
        <taxon>Bacteria</taxon>
        <taxon>Bacillati</taxon>
        <taxon>Bacillota</taxon>
        <taxon>Bacilli</taxon>
        <taxon>Bacillales</taxon>
        <taxon>Bacillaceae</taxon>
        <taxon>Aeribacillus</taxon>
    </lineage>
</organism>
<dbReference type="Proteomes" id="UP001225646">
    <property type="component" value="Unassembled WGS sequence"/>
</dbReference>
<dbReference type="PROSITE" id="PS51898">
    <property type="entry name" value="TYR_RECOMBINASE"/>
    <property type="match status" value="1"/>
</dbReference>
<dbReference type="EMBL" id="JAUSTR010000024">
    <property type="protein sequence ID" value="MDQ0163774.1"/>
    <property type="molecule type" value="Genomic_DNA"/>
</dbReference>
<gene>
    <name evidence="3" type="ORF">J2S06_002885</name>
</gene>